<comment type="caution">
    <text evidence="2">The sequence shown here is derived from an EMBL/GenBank/DDBJ whole genome shotgun (WGS) entry which is preliminary data.</text>
</comment>
<dbReference type="EMBL" id="AGCM01000068">
    <property type="protein sequence ID" value="EHM54486.1"/>
    <property type="molecule type" value="Genomic_DNA"/>
</dbReference>
<feature type="compositionally biased region" description="Polar residues" evidence="1">
    <location>
        <begin position="50"/>
        <end position="59"/>
    </location>
</feature>
<dbReference type="AlphaFoldDB" id="G9ZEL7"/>
<sequence>MREGIFPPKFGIGRCAKRDKYRAHGKPPSGTNTGFPDSSQAAYLLDPPSGANTGPRQAG</sequence>
<protein>
    <submittedName>
        <fullName evidence="2">Uncharacterized protein</fullName>
    </submittedName>
</protein>
<dbReference type="HOGENOM" id="CLU_2951803_0_0_6"/>
<proteinExistence type="predicted"/>
<reference evidence="2 3" key="1">
    <citation type="submission" date="2011-08" db="EMBL/GenBank/DDBJ databases">
        <authorList>
            <person name="Weinstock G."/>
            <person name="Sodergren E."/>
            <person name="Clifton S."/>
            <person name="Fulton L."/>
            <person name="Fulton B."/>
            <person name="Courtney L."/>
            <person name="Fronick C."/>
            <person name="Harrison M."/>
            <person name="Strong C."/>
            <person name="Farmer C."/>
            <person name="Delahaunty K."/>
            <person name="Markovic C."/>
            <person name="Hall O."/>
            <person name="Minx P."/>
            <person name="Tomlinson C."/>
            <person name="Mitreva M."/>
            <person name="Hou S."/>
            <person name="Chen J."/>
            <person name="Wollam A."/>
            <person name="Pepin K.H."/>
            <person name="Johnson M."/>
            <person name="Bhonagiri V."/>
            <person name="Zhang X."/>
            <person name="Suruliraj S."/>
            <person name="Warren W."/>
            <person name="Chinwalla A."/>
            <person name="Mardis E.R."/>
            <person name="Wilson R.K."/>
        </authorList>
    </citation>
    <scope>NUCLEOTIDE SEQUENCE [LARGE SCALE GENOMIC DNA]</scope>
    <source>
        <strain evidence="2 3">F0432</strain>
    </source>
</reference>
<evidence type="ECO:0000256" key="1">
    <source>
        <dbReference type="SAM" id="MobiDB-lite"/>
    </source>
</evidence>
<evidence type="ECO:0000313" key="3">
    <source>
        <dbReference type="Proteomes" id="UP000004750"/>
    </source>
</evidence>
<evidence type="ECO:0000313" key="2">
    <source>
        <dbReference type="EMBL" id="EHM54486.1"/>
    </source>
</evidence>
<name>G9ZEL7_9GAMM</name>
<accession>G9ZEL7</accession>
<feature type="region of interest" description="Disordered" evidence="1">
    <location>
        <begin position="20"/>
        <end position="59"/>
    </location>
</feature>
<feature type="compositionally biased region" description="Polar residues" evidence="1">
    <location>
        <begin position="29"/>
        <end position="41"/>
    </location>
</feature>
<organism evidence="2 3">
    <name type="scientific">Cardiobacterium valvarum F0432</name>
    <dbReference type="NCBI Taxonomy" id="797473"/>
    <lineage>
        <taxon>Bacteria</taxon>
        <taxon>Pseudomonadati</taxon>
        <taxon>Pseudomonadota</taxon>
        <taxon>Gammaproteobacteria</taxon>
        <taxon>Cardiobacteriales</taxon>
        <taxon>Cardiobacteriaceae</taxon>
        <taxon>Cardiobacterium</taxon>
    </lineage>
</organism>
<gene>
    <name evidence="2" type="ORF">HMPREF9080_01197</name>
</gene>
<dbReference type="Proteomes" id="UP000004750">
    <property type="component" value="Unassembled WGS sequence"/>
</dbReference>